<organism evidence="2 3">
    <name type="scientific">Pelosinus baikalensis</name>
    <dbReference type="NCBI Taxonomy" id="2892015"/>
    <lineage>
        <taxon>Bacteria</taxon>
        <taxon>Bacillati</taxon>
        <taxon>Bacillota</taxon>
        <taxon>Negativicutes</taxon>
        <taxon>Selenomonadales</taxon>
        <taxon>Sporomusaceae</taxon>
        <taxon>Pelosinus</taxon>
    </lineage>
</organism>
<protein>
    <submittedName>
        <fullName evidence="2">Uncharacterized protein</fullName>
    </submittedName>
</protein>
<comment type="caution">
    <text evidence="2">The sequence shown here is derived from an EMBL/GenBank/DDBJ whole genome shotgun (WGS) entry which is preliminary data.</text>
</comment>
<sequence>MDEKTVIDGSYTRYRMPTERGLAKDLENGDVEKEVSHKTSPKSTTESYVFEHNSVK</sequence>
<keyword evidence="3" id="KW-1185">Reference proteome</keyword>
<proteinExistence type="predicted"/>
<dbReference type="EMBL" id="JAJHJB010000067">
    <property type="protein sequence ID" value="MCC5468443.1"/>
    <property type="molecule type" value="Genomic_DNA"/>
</dbReference>
<name>A0ABS8I187_9FIRM</name>
<feature type="region of interest" description="Disordered" evidence="1">
    <location>
        <begin position="1"/>
        <end position="56"/>
    </location>
</feature>
<reference evidence="2" key="1">
    <citation type="submission" date="2021-11" db="EMBL/GenBank/DDBJ databases">
        <title>Description of a new species Pelosinus isolated from the bottom sediments of Lake Baikal.</title>
        <authorList>
            <person name="Zakharyuk A."/>
        </authorList>
    </citation>
    <scope>NUCLEOTIDE SEQUENCE</scope>
    <source>
        <strain evidence="2">Bkl1</strain>
    </source>
</reference>
<evidence type="ECO:0000256" key="1">
    <source>
        <dbReference type="SAM" id="MobiDB-lite"/>
    </source>
</evidence>
<evidence type="ECO:0000313" key="3">
    <source>
        <dbReference type="Proteomes" id="UP001165492"/>
    </source>
</evidence>
<gene>
    <name evidence="2" type="ORF">LMF89_24205</name>
</gene>
<accession>A0ABS8I187</accession>
<evidence type="ECO:0000313" key="2">
    <source>
        <dbReference type="EMBL" id="MCC5468443.1"/>
    </source>
</evidence>
<dbReference type="Proteomes" id="UP001165492">
    <property type="component" value="Unassembled WGS sequence"/>
</dbReference>
<dbReference type="RefSeq" id="WP_229537337.1">
    <property type="nucleotide sequence ID" value="NZ_JAJHJB010000067.1"/>
</dbReference>
<feature type="compositionally biased region" description="Basic and acidic residues" evidence="1">
    <location>
        <begin position="16"/>
        <end position="37"/>
    </location>
</feature>